<feature type="transmembrane region" description="Helical" evidence="8">
    <location>
        <begin position="169"/>
        <end position="186"/>
    </location>
</feature>
<comment type="subcellular location">
    <subcellularLocation>
        <location evidence="8">Cell membrane</location>
        <topology evidence="8">Multi-pass membrane protein</topology>
    </subcellularLocation>
</comment>
<keyword evidence="3 8" id="KW-0812">Transmembrane</keyword>
<evidence type="ECO:0000256" key="4">
    <source>
        <dbReference type="ARBA" id="ARBA00022989"/>
    </source>
</evidence>
<keyword evidence="6 8" id="KW-0472">Membrane</keyword>
<dbReference type="PANTHER" id="PTHR35529:SF1">
    <property type="entry name" value="MANGANESE EFFLUX PUMP MNTP-RELATED"/>
    <property type="match status" value="1"/>
</dbReference>
<evidence type="ECO:0000313" key="9">
    <source>
        <dbReference type="EMBL" id="MBU9727522.1"/>
    </source>
</evidence>
<dbReference type="RefSeq" id="WP_158352059.1">
    <property type="nucleotide sequence ID" value="NZ_JAHQCX010000011.1"/>
</dbReference>
<dbReference type="EMBL" id="JAHQCX010000011">
    <property type="protein sequence ID" value="MBU9727522.1"/>
    <property type="molecule type" value="Genomic_DNA"/>
</dbReference>
<keyword evidence="4 8" id="KW-1133">Transmembrane helix</keyword>
<keyword evidence="1 8" id="KW-0813">Transport</keyword>
<evidence type="ECO:0000256" key="2">
    <source>
        <dbReference type="ARBA" id="ARBA00022475"/>
    </source>
</evidence>
<feature type="transmembrane region" description="Helical" evidence="8">
    <location>
        <begin position="112"/>
        <end position="132"/>
    </location>
</feature>
<protein>
    <recommendedName>
        <fullName evidence="8">Putative manganese efflux pump MntP</fullName>
    </recommendedName>
</protein>
<evidence type="ECO:0000313" key="10">
    <source>
        <dbReference type="Proteomes" id="UP001314681"/>
    </source>
</evidence>
<feature type="transmembrane region" description="Helical" evidence="8">
    <location>
        <begin position="38"/>
        <end position="58"/>
    </location>
</feature>
<dbReference type="Proteomes" id="UP001314681">
    <property type="component" value="Unassembled WGS sequence"/>
</dbReference>
<evidence type="ECO:0000256" key="7">
    <source>
        <dbReference type="ARBA" id="ARBA00023211"/>
    </source>
</evidence>
<comment type="similarity">
    <text evidence="8">Belongs to the MntP (TC 9.B.29) family.</text>
</comment>
<comment type="caution">
    <text evidence="9">The sequence shown here is derived from an EMBL/GenBank/DDBJ whole genome shotgun (WGS) entry which is preliminary data.</text>
</comment>
<feature type="transmembrane region" description="Helical" evidence="8">
    <location>
        <begin position="138"/>
        <end position="157"/>
    </location>
</feature>
<dbReference type="Pfam" id="PF02659">
    <property type="entry name" value="Mntp"/>
    <property type="match status" value="1"/>
</dbReference>
<evidence type="ECO:0000256" key="1">
    <source>
        <dbReference type="ARBA" id="ARBA00022448"/>
    </source>
</evidence>
<feature type="transmembrane region" description="Helical" evidence="8">
    <location>
        <begin position="6"/>
        <end position="26"/>
    </location>
</feature>
<organism evidence="9 10">
    <name type="scientific">Diplocloster modestus</name>
    <dbReference type="NCBI Taxonomy" id="2850322"/>
    <lineage>
        <taxon>Bacteria</taxon>
        <taxon>Bacillati</taxon>
        <taxon>Bacillota</taxon>
        <taxon>Clostridia</taxon>
        <taxon>Lachnospirales</taxon>
        <taxon>Lachnospiraceae</taxon>
        <taxon>Diplocloster</taxon>
    </lineage>
</organism>
<dbReference type="PANTHER" id="PTHR35529">
    <property type="entry name" value="MANGANESE EFFLUX PUMP MNTP-RELATED"/>
    <property type="match status" value="1"/>
</dbReference>
<evidence type="ECO:0000256" key="3">
    <source>
        <dbReference type="ARBA" id="ARBA00022692"/>
    </source>
</evidence>
<proteinExistence type="inferred from homology"/>
<gene>
    <name evidence="8" type="primary">mntP</name>
    <name evidence="9" type="ORF">KTH90_16035</name>
</gene>
<keyword evidence="10" id="KW-1185">Reference proteome</keyword>
<feature type="transmembrane region" description="Helical" evidence="8">
    <location>
        <begin position="70"/>
        <end position="86"/>
    </location>
</feature>
<accession>A0ABS6KAJ1</accession>
<keyword evidence="5 8" id="KW-0406">Ion transport</keyword>
<evidence type="ECO:0000256" key="8">
    <source>
        <dbReference type="HAMAP-Rule" id="MF_01521"/>
    </source>
</evidence>
<dbReference type="InterPro" id="IPR022929">
    <property type="entry name" value="Put_MntP"/>
</dbReference>
<dbReference type="InterPro" id="IPR003810">
    <property type="entry name" value="Mntp/YtaF"/>
</dbReference>
<comment type="function">
    <text evidence="8">Probably functions as a manganese efflux pump.</text>
</comment>
<dbReference type="HAMAP" id="MF_01521">
    <property type="entry name" value="MntP_pump"/>
    <property type="match status" value="1"/>
</dbReference>
<reference evidence="9 10" key="1">
    <citation type="submission" date="2021-06" db="EMBL/GenBank/DDBJ databases">
        <title>Description of novel taxa of the family Lachnospiraceae.</title>
        <authorList>
            <person name="Chaplin A.V."/>
            <person name="Sokolova S.R."/>
            <person name="Pikina A.P."/>
            <person name="Korzhanova M."/>
            <person name="Belova V."/>
            <person name="Korostin D."/>
            <person name="Efimov B.A."/>
        </authorList>
    </citation>
    <scope>NUCLEOTIDE SEQUENCE [LARGE SCALE GENOMIC DNA]</scope>
    <source>
        <strain evidence="9 10">ASD4241</strain>
    </source>
</reference>
<name>A0ABS6KAJ1_9FIRM</name>
<sequence>MNFSELFILAIGLSMDAFAVAVCKGLSMKKITLRKAALVGLYFGFFQAVMPAAGYLLGVNFQKQITSIDHWIAFFLLGAIGVNMILEARKGGGCEECGCAAADADLSFRTMLILALATSIDALAVGITFAFLQVRIVPAISFIGIITFLLSMLGVRIGNAFGSRYKAKAELLGGMILICLGTKILLEHLGLLRL</sequence>
<evidence type="ECO:0000256" key="5">
    <source>
        <dbReference type="ARBA" id="ARBA00023065"/>
    </source>
</evidence>
<keyword evidence="2 8" id="KW-1003">Cell membrane</keyword>
<evidence type="ECO:0000256" key="6">
    <source>
        <dbReference type="ARBA" id="ARBA00023136"/>
    </source>
</evidence>
<keyword evidence="7 8" id="KW-0464">Manganese</keyword>